<evidence type="ECO:0000313" key="3">
    <source>
        <dbReference type="Proteomes" id="UP000005110"/>
    </source>
</evidence>
<feature type="transmembrane region" description="Helical" evidence="1">
    <location>
        <begin position="12"/>
        <end position="30"/>
    </location>
</feature>
<dbReference type="RefSeq" id="WP_006570452.1">
    <property type="nucleotide sequence ID" value="NZ_CM001486.1"/>
</dbReference>
<sequence>MKNKNINTNYKWILHITIITFFLATILNFFSDVALKESNLLVAFCILGFIVLIGIIFDIIGTAVISGREEPFHAMAAKKVFGAKEAIKLLRNANIVANFCNDVVGDISGIVSGAALMAIIVKLAFEGPKGSIYTAILGGLLSAITIGGKAIGKNIGIAKSQSIVYTVAVIFAWIEKNTGIKILPDYKNNKRKKESEGFKC</sequence>
<evidence type="ECO:0000256" key="1">
    <source>
        <dbReference type="SAM" id="Phobius"/>
    </source>
</evidence>
<keyword evidence="1" id="KW-1133">Transmembrane helix</keyword>
<feature type="transmembrane region" description="Helical" evidence="1">
    <location>
        <begin position="42"/>
        <end position="65"/>
    </location>
</feature>
<proteinExistence type="predicted"/>
<evidence type="ECO:0000313" key="2">
    <source>
        <dbReference type="EMBL" id="EIW01248.1"/>
    </source>
</evidence>
<dbReference type="EMBL" id="CM001486">
    <property type="protein sequence ID" value="EIW01248.1"/>
    <property type="molecule type" value="Genomic_DNA"/>
</dbReference>
<evidence type="ECO:0008006" key="4">
    <source>
        <dbReference type="Google" id="ProtNLM"/>
    </source>
</evidence>
<dbReference type="HOGENOM" id="CLU_096497_0_0_9"/>
<dbReference type="PATRIC" id="fig|880478.3.peg.1393"/>
<name>I8R198_9THEO</name>
<keyword evidence="1" id="KW-0812">Transmembrane</keyword>
<gene>
    <name evidence="2" type="ORF">ThesiDRAFT1_2396</name>
</gene>
<accession>I8R198</accession>
<keyword evidence="1" id="KW-0472">Membrane</keyword>
<protein>
    <recommendedName>
        <fullName evidence="4">Mg2+ and Co2+ transporter CorB</fullName>
    </recommendedName>
</protein>
<dbReference type="AlphaFoldDB" id="I8R198"/>
<feature type="transmembrane region" description="Helical" evidence="1">
    <location>
        <begin position="107"/>
        <end position="125"/>
    </location>
</feature>
<dbReference type="Proteomes" id="UP000005110">
    <property type="component" value="Chromosome"/>
</dbReference>
<feature type="transmembrane region" description="Helical" evidence="1">
    <location>
        <begin position="132"/>
        <end position="151"/>
    </location>
</feature>
<keyword evidence="3" id="KW-1185">Reference proteome</keyword>
<reference evidence="2 3" key="1">
    <citation type="submission" date="2012-02" db="EMBL/GenBank/DDBJ databases">
        <title>Improved High-Quality Draft sequence of Thermoanaerobacter siderophilus SR4.</title>
        <authorList>
            <consortium name="US DOE Joint Genome Institute"/>
            <person name="Lucas S."/>
            <person name="Han J."/>
            <person name="Lapidus A."/>
            <person name="Cheng J.-F."/>
            <person name="Goodwin L."/>
            <person name="Pitluck S."/>
            <person name="Peters L."/>
            <person name="Detter J.C."/>
            <person name="Han C."/>
            <person name="Tapia R."/>
            <person name="Land M."/>
            <person name="Hauser L."/>
            <person name="Kyrpides N."/>
            <person name="Ivanova N."/>
            <person name="Pagani I."/>
            <person name="Hemme C."/>
            <person name="Woyke T."/>
        </authorList>
    </citation>
    <scope>NUCLEOTIDE SEQUENCE [LARGE SCALE GENOMIC DNA]</scope>
    <source>
        <strain evidence="2 3">SR4</strain>
    </source>
</reference>
<organism evidence="2 3">
    <name type="scientific">Thermoanaerobacter siderophilus SR4</name>
    <dbReference type="NCBI Taxonomy" id="880478"/>
    <lineage>
        <taxon>Bacteria</taxon>
        <taxon>Bacillati</taxon>
        <taxon>Bacillota</taxon>
        <taxon>Clostridia</taxon>
        <taxon>Thermoanaerobacterales</taxon>
        <taxon>Thermoanaerobacteraceae</taxon>
        <taxon>Thermoanaerobacter</taxon>
    </lineage>
</organism>